<sequence length="99" mass="10805">MVVNVSFGSLGALPAVWSVGGWVAGVCGLALFVAWVEGESPPLLPQAASATARIDKEKARDRYVMIFSLSSFMDNVKDNVKIFFGCEDVHSLMFFIIFQ</sequence>
<dbReference type="Proteomes" id="UP000003344">
    <property type="component" value="Unassembled WGS sequence"/>
</dbReference>
<feature type="transmembrane region" description="Helical" evidence="1">
    <location>
        <begin position="15"/>
        <end position="36"/>
    </location>
</feature>
<protein>
    <submittedName>
        <fullName evidence="2">Uncharacterized protein</fullName>
    </submittedName>
</protein>
<evidence type="ECO:0000313" key="2">
    <source>
        <dbReference type="EMBL" id="EFC89465.1"/>
    </source>
</evidence>
<evidence type="ECO:0000256" key="1">
    <source>
        <dbReference type="SAM" id="Phobius"/>
    </source>
</evidence>
<accession>D2ZTE4</accession>
<gene>
    <name evidence="2" type="ORF">NEIMUCOT_03881</name>
</gene>
<keyword evidence="1" id="KW-0472">Membrane</keyword>
<reference evidence="2 3" key="1">
    <citation type="submission" date="2009-10" db="EMBL/GenBank/DDBJ databases">
        <authorList>
            <person name="Weinstock G."/>
            <person name="Sodergren E."/>
            <person name="Clifton S."/>
            <person name="Fulton L."/>
            <person name="Fulton B."/>
            <person name="Courtney L."/>
            <person name="Fronick C."/>
            <person name="Harrison M."/>
            <person name="Strong C."/>
            <person name="Farmer C."/>
            <person name="Delahaunty K."/>
            <person name="Markovic C."/>
            <person name="Hall O."/>
            <person name="Minx P."/>
            <person name="Tomlinson C."/>
            <person name="Mitreva M."/>
            <person name="Nelson J."/>
            <person name="Hou S."/>
            <person name="Wollam A."/>
            <person name="Pepin K.H."/>
            <person name="Johnson M."/>
            <person name="Bhonagiri V."/>
            <person name="Nash W.E."/>
            <person name="Warren W."/>
            <person name="Chinwalla A."/>
            <person name="Mardis E.R."/>
            <person name="Wilson R.K."/>
        </authorList>
    </citation>
    <scope>NUCLEOTIDE SEQUENCE [LARGE SCALE GENOMIC DNA]</scope>
    <source>
        <strain evidence="3">ATCC 25996 / DSM 4631 / NCTC 10774 / M26</strain>
    </source>
</reference>
<keyword evidence="1" id="KW-0812">Transmembrane</keyword>
<proteinExistence type="predicted"/>
<organism evidence="2 3">
    <name type="scientific">Neisseria mucosa (strain ATCC 25996 / DSM 4631 / NCTC 10774 / M26)</name>
    <dbReference type="NCBI Taxonomy" id="546266"/>
    <lineage>
        <taxon>Bacteria</taxon>
        <taxon>Pseudomonadati</taxon>
        <taxon>Pseudomonadota</taxon>
        <taxon>Betaproteobacteria</taxon>
        <taxon>Neisseriales</taxon>
        <taxon>Neisseriaceae</taxon>
        <taxon>Neisseria</taxon>
    </lineage>
</organism>
<evidence type="ECO:0000313" key="3">
    <source>
        <dbReference type="Proteomes" id="UP000003344"/>
    </source>
</evidence>
<comment type="caution">
    <text evidence="2">The sequence shown here is derived from an EMBL/GenBank/DDBJ whole genome shotgun (WGS) entry which is preliminary data.</text>
</comment>
<dbReference type="AlphaFoldDB" id="D2ZTE4"/>
<name>D2ZTE4_NEIM2</name>
<dbReference type="STRING" id="546266.NEIMUCOT_03881"/>
<dbReference type="EMBL" id="ACDX02000002">
    <property type="protein sequence ID" value="EFC89465.1"/>
    <property type="molecule type" value="Genomic_DNA"/>
</dbReference>
<keyword evidence="1" id="KW-1133">Transmembrane helix</keyword>